<dbReference type="OrthoDB" id="4498107at2759"/>
<sequence length="232" mass="26836">MGFLSGKLRSKPERKLSEPTYETPKYGEQSVARHYAQHQPSKFGPHFQKGPAQEEIYDRRANGEKMLPGHPDLRDRAHSFHQPRQHHAYCDPFETRPPKWSNQMKAEHKRYHYSGDNKTSQNFQNEADMAIGHNLPVADRHPFNPSHGPILQTGIAAARAERMKQNYVVQGREGFVQKYPQSYKDEKALGTHHRQIKERRQAAATRRDQEDTLQIKYATWTKRAELAGNSVS</sequence>
<evidence type="ECO:0000256" key="1">
    <source>
        <dbReference type="SAM" id="MobiDB-lite"/>
    </source>
</evidence>
<reference evidence="2" key="2">
    <citation type="journal article" date="2023" name="IMA Fungus">
        <title>Comparative genomic study of the Penicillium genus elucidates a diverse pangenome and 15 lateral gene transfer events.</title>
        <authorList>
            <person name="Petersen C."/>
            <person name="Sorensen T."/>
            <person name="Nielsen M.R."/>
            <person name="Sondergaard T.E."/>
            <person name="Sorensen J.L."/>
            <person name="Fitzpatrick D.A."/>
            <person name="Frisvad J.C."/>
            <person name="Nielsen K.L."/>
        </authorList>
    </citation>
    <scope>NUCLEOTIDE SEQUENCE</scope>
    <source>
        <strain evidence="2">IBT 17660</strain>
    </source>
</reference>
<feature type="compositionally biased region" description="Basic and acidic residues" evidence="1">
    <location>
        <begin position="198"/>
        <end position="210"/>
    </location>
</feature>
<feature type="region of interest" description="Disordered" evidence="1">
    <location>
        <begin position="186"/>
        <end position="210"/>
    </location>
</feature>
<feature type="region of interest" description="Disordered" evidence="1">
    <location>
        <begin position="63"/>
        <end position="100"/>
    </location>
</feature>
<protein>
    <submittedName>
        <fullName evidence="2">Uncharacterized protein</fullName>
    </submittedName>
</protein>
<proteinExistence type="predicted"/>
<name>A0A9W9X0P3_9EURO</name>
<evidence type="ECO:0000313" key="3">
    <source>
        <dbReference type="Proteomes" id="UP001147760"/>
    </source>
</evidence>
<comment type="caution">
    <text evidence="2">The sequence shown here is derived from an EMBL/GenBank/DDBJ whole genome shotgun (WGS) entry which is preliminary data.</text>
</comment>
<dbReference type="EMBL" id="JAPWDO010000003">
    <property type="protein sequence ID" value="KAJ5480070.1"/>
    <property type="molecule type" value="Genomic_DNA"/>
</dbReference>
<keyword evidence="3" id="KW-1185">Reference proteome</keyword>
<gene>
    <name evidence="2" type="ORF">N7530_005579</name>
</gene>
<organism evidence="2 3">
    <name type="scientific">Penicillium desertorum</name>
    <dbReference type="NCBI Taxonomy" id="1303715"/>
    <lineage>
        <taxon>Eukaryota</taxon>
        <taxon>Fungi</taxon>
        <taxon>Dikarya</taxon>
        <taxon>Ascomycota</taxon>
        <taxon>Pezizomycotina</taxon>
        <taxon>Eurotiomycetes</taxon>
        <taxon>Eurotiomycetidae</taxon>
        <taxon>Eurotiales</taxon>
        <taxon>Aspergillaceae</taxon>
        <taxon>Penicillium</taxon>
    </lineage>
</organism>
<feature type="region of interest" description="Disordered" evidence="1">
    <location>
        <begin position="1"/>
        <end position="30"/>
    </location>
</feature>
<accession>A0A9W9X0P3</accession>
<reference evidence="2" key="1">
    <citation type="submission" date="2022-12" db="EMBL/GenBank/DDBJ databases">
        <authorList>
            <person name="Petersen C."/>
        </authorList>
    </citation>
    <scope>NUCLEOTIDE SEQUENCE</scope>
    <source>
        <strain evidence="2">IBT 17660</strain>
    </source>
</reference>
<evidence type="ECO:0000313" key="2">
    <source>
        <dbReference type="EMBL" id="KAJ5480070.1"/>
    </source>
</evidence>
<dbReference type="AlphaFoldDB" id="A0A9W9X0P3"/>
<dbReference type="Proteomes" id="UP001147760">
    <property type="component" value="Unassembled WGS sequence"/>
</dbReference>